<dbReference type="GO" id="GO:0016811">
    <property type="term" value="F:hydrolase activity, acting on carbon-nitrogen (but not peptide) bonds, in linear amides"/>
    <property type="evidence" value="ECO:0007669"/>
    <property type="project" value="InterPro"/>
</dbReference>
<dbReference type="OrthoDB" id="254740at2157"/>
<dbReference type="EMBL" id="CP058215">
    <property type="protein sequence ID" value="QLC50096.1"/>
    <property type="molecule type" value="Genomic_DNA"/>
</dbReference>
<evidence type="ECO:0000256" key="3">
    <source>
        <dbReference type="ARBA" id="ARBA00022801"/>
    </source>
</evidence>
<dbReference type="GeneID" id="55821510"/>
<evidence type="ECO:0000259" key="5">
    <source>
        <dbReference type="Pfam" id="PF24827"/>
    </source>
</evidence>
<evidence type="ECO:0000256" key="4">
    <source>
        <dbReference type="ARBA" id="ARBA00022833"/>
    </source>
</evidence>
<dbReference type="Pfam" id="PF24827">
    <property type="entry name" value="AstE_AspA_cat"/>
    <property type="match status" value="1"/>
</dbReference>
<sequence length="337" mass="37112">MQSPITIAGTTIQPGTRKSIELPISGFYTHTSASMPVHVIHGRRPGPCLLVCAAIHGDEINGVEIIRRVLAHKTIKNLKGTLITIPIVNVFGFVSQSRYLPDRRDLNRSFPGSNKGSMASRLANILMEEIVDKCSHIIDLHTGAVGRNNLPQIRARLEGDEETEAMARAFGVPVIINTELRDGSLREAARELNIPVLLYEAGEALRFDDVAIRAGVRGVLGVMSHLGMRPKNKKKKPNNTVVSSTTQWVRGPESGIMRSKVPLGKWVSEGDVLAYINDPLGEIETEVTSPVYGIVIGKTNLPLVHEGDAIFHIAKYKEEEQITSYIEKYRNELSIND</sequence>
<dbReference type="Proteomes" id="UP000509594">
    <property type="component" value="Chromosome"/>
</dbReference>
<dbReference type="GO" id="GO:0016788">
    <property type="term" value="F:hydrolase activity, acting on ester bonds"/>
    <property type="evidence" value="ECO:0007669"/>
    <property type="project" value="InterPro"/>
</dbReference>
<dbReference type="PANTHER" id="PTHR37326">
    <property type="entry name" value="BLL3975 PROTEIN"/>
    <property type="match status" value="1"/>
</dbReference>
<dbReference type="KEGG" id="mzi:HWN40_07505"/>
<dbReference type="SUPFAM" id="SSF53187">
    <property type="entry name" value="Zn-dependent exopeptidases"/>
    <property type="match status" value="1"/>
</dbReference>
<dbReference type="PANTHER" id="PTHR37326:SF2">
    <property type="entry name" value="SUCCINYLGLUTAMATE DESUCCINYLASE_ASPARTOACYLASE FAMILY PROTEIN"/>
    <property type="match status" value="1"/>
</dbReference>
<comment type="cofactor">
    <cofactor evidence="1">
        <name>Zn(2+)</name>
        <dbReference type="ChEBI" id="CHEBI:29105"/>
    </cofactor>
</comment>
<name>A0A7D5EEJ0_9EURY</name>
<keyword evidence="7" id="KW-1185">Reference proteome</keyword>
<organism evidence="6 7">
    <name type="scientific">Methanolobus zinderi</name>
    <dbReference type="NCBI Taxonomy" id="536044"/>
    <lineage>
        <taxon>Archaea</taxon>
        <taxon>Methanobacteriati</taxon>
        <taxon>Methanobacteriota</taxon>
        <taxon>Stenosarchaea group</taxon>
        <taxon>Methanomicrobia</taxon>
        <taxon>Methanosarcinales</taxon>
        <taxon>Methanosarcinaceae</taxon>
        <taxon>Methanolobus</taxon>
    </lineage>
</organism>
<dbReference type="AlphaFoldDB" id="A0A7D5EEJ0"/>
<gene>
    <name evidence="6" type="ORF">HWN40_07505</name>
</gene>
<feature type="domain" description="Succinylglutamate desuccinylase/Aspartoacylase catalytic" evidence="5">
    <location>
        <begin position="45"/>
        <end position="226"/>
    </location>
</feature>
<evidence type="ECO:0000313" key="7">
    <source>
        <dbReference type="Proteomes" id="UP000509594"/>
    </source>
</evidence>
<dbReference type="RefSeq" id="WP_176965152.1">
    <property type="nucleotide sequence ID" value="NZ_CP058215.1"/>
</dbReference>
<dbReference type="InterPro" id="IPR055438">
    <property type="entry name" value="AstE_AspA_cat"/>
</dbReference>
<dbReference type="InterPro" id="IPR053138">
    <property type="entry name" value="N-alpha-Ac-DABA_deacetylase"/>
</dbReference>
<reference evidence="6 7" key="1">
    <citation type="submission" date="2020-06" db="EMBL/GenBank/DDBJ databases">
        <title>Methanolobus halotolerans sp. nov., isolated from a saline lake Tus in Siberia.</title>
        <authorList>
            <person name="Shen Y."/>
            <person name="Chen S.-C."/>
            <person name="Lai M.-C."/>
            <person name="Huang H.-H."/>
            <person name="Chiu H.-H."/>
            <person name="Tang S.-L."/>
            <person name="Rogozin D.Y."/>
            <person name="Degermendzhy A.G."/>
        </authorList>
    </citation>
    <scope>NUCLEOTIDE SEQUENCE [LARGE SCALE GENOMIC DNA]</scope>
    <source>
        <strain evidence="6 7">DSM 21339</strain>
    </source>
</reference>
<accession>A0A7D5EEJ0</accession>
<dbReference type="GO" id="GO:0046872">
    <property type="term" value="F:metal ion binding"/>
    <property type="evidence" value="ECO:0007669"/>
    <property type="project" value="UniProtKB-KW"/>
</dbReference>
<evidence type="ECO:0000256" key="1">
    <source>
        <dbReference type="ARBA" id="ARBA00001947"/>
    </source>
</evidence>
<dbReference type="PIRSF" id="PIRSF039012">
    <property type="entry name" value="ASP"/>
    <property type="match status" value="1"/>
</dbReference>
<protein>
    <submittedName>
        <fullName evidence="6">Succinylglutamate desuccinylase/aspartoacylase family protein</fullName>
    </submittedName>
</protein>
<keyword evidence="3" id="KW-0378">Hydrolase</keyword>
<keyword evidence="4" id="KW-0862">Zinc</keyword>
<evidence type="ECO:0000256" key="2">
    <source>
        <dbReference type="ARBA" id="ARBA00022723"/>
    </source>
</evidence>
<proteinExistence type="predicted"/>
<dbReference type="Gene3D" id="3.40.630.10">
    <property type="entry name" value="Zn peptidases"/>
    <property type="match status" value="1"/>
</dbReference>
<keyword evidence="2" id="KW-0479">Metal-binding</keyword>
<evidence type="ECO:0000313" key="6">
    <source>
        <dbReference type="EMBL" id="QLC50096.1"/>
    </source>
</evidence>
<dbReference type="CDD" id="cd06251">
    <property type="entry name" value="M14_ASTE_ASPA-like"/>
    <property type="match status" value="1"/>
</dbReference>
<dbReference type="InterPro" id="IPR043795">
    <property type="entry name" value="N-alpha-Ac-DABA-like"/>
</dbReference>